<dbReference type="InterPro" id="IPR020841">
    <property type="entry name" value="PKS_Beta-ketoAc_synthase_dom"/>
</dbReference>
<dbReference type="InterPro" id="IPR014030">
    <property type="entry name" value="Ketoacyl_synth_N"/>
</dbReference>
<dbReference type="InterPro" id="IPR050091">
    <property type="entry name" value="PKS_NRPS_Biosynth_Enz"/>
</dbReference>
<dbReference type="InterPro" id="IPR036736">
    <property type="entry name" value="ACP-like_sf"/>
</dbReference>
<evidence type="ECO:0000313" key="7">
    <source>
        <dbReference type="EMBL" id="GAA1691497.1"/>
    </source>
</evidence>
<dbReference type="CDD" id="cd08953">
    <property type="entry name" value="KR_2_SDR_x"/>
    <property type="match status" value="1"/>
</dbReference>
<dbReference type="PANTHER" id="PTHR43775:SF51">
    <property type="entry name" value="INACTIVE PHENOLPHTHIOCEROL SYNTHESIS POLYKETIDE SYNTHASE TYPE I PKS1-RELATED"/>
    <property type="match status" value="1"/>
</dbReference>
<dbReference type="InterPro" id="IPR032821">
    <property type="entry name" value="PKS_assoc"/>
</dbReference>
<dbReference type="InterPro" id="IPR009081">
    <property type="entry name" value="PP-bd_ACP"/>
</dbReference>
<dbReference type="InterPro" id="IPR057326">
    <property type="entry name" value="KR_dom"/>
</dbReference>
<dbReference type="Pfam" id="PF02801">
    <property type="entry name" value="Ketoacyl-synt_C"/>
    <property type="match status" value="1"/>
</dbReference>
<dbReference type="SUPFAM" id="SSF47336">
    <property type="entry name" value="ACP-like"/>
    <property type="match status" value="1"/>
</dbReference>
<evidence type="ECO:0008006" key="9">
    <source>
        <dbReference type="Google" id="ProtNLM"/>
    </source>
</evidence>
<dbReference type="InterPro" id="IPR014031">
    <property type="entry name" value="Ketoacyl_synth_C"/>
</dbReference>
<dbReference type="InterPro" id="IPR023213">
    <property type="entry name" value="CAT-like_dom_sf"/>
</dbReference>
<dbReference type="Pfam" id="PF00668">
    <property type="entry name" value="Condensation"/>
    <property type="match status" value="1"/>
</dbReference>
<dbReference type="InterPro" id="IPR016039">
    <property type="entry name" value="Thiolase-like"/>
</dbReference>
<evidence type="ECO:0000256" key="1">
    <source>
        <dbReference type="ARBA" id="ARBA00001957"/>
    </source>
</evidence>
<feature type="domain" description="Ketosynthase family 3 (KS3)" evidence="6">
    <location>
        <begin position="11"/>
        <end position="437"/>
    </location>
</feature>
<reference evidence="8" key="1">
    <citation type="journal article" date="2019" name="Int. J. Syst. Evol. Microbiol.">
        <title>The Global Catalogue of Microorganisms (GCM) 10K type strain sequencing project: providing services to taxonomists for standard genome sequencing and annotation.</title>
        <authorList>
            <consortium name="The Broad Institute Genomics Platform"/>
            <consortium name="The Broad Institute Genome Sequencing Center for Infectious Disease"/>
            <person name="Wu L."/>
            <person name="Ma J."/>
        </authorList>
    </citation>
    <scope>NUCLEOTIDE SEQUENCE [LARGE SCALE GENOMIC DNA]</scope>
    <source>
        <strain evidence="8">JCM 14307</strain>
    </source>
</reference>
<dbReference type="PROSITE" id="PS52004">
    <property type="entry name" value="KS3_2"/>
    <property type="match status" value="1"/>
</dbReference>
<dbReference type="Gene3D" id="1.10.1200.10">
    <property type="entry name" value="ACP-like"/>
    <property type="match status" value="1"/>
</dbReference>
<evidence type="ECO:0000256" key="4">
    <source>
        <dbReference type="ARBA" id="ARBA00022679"/>
    </source>
</evidence>
<feature type="domain" description="Carrier" evidence="5">
    <location>
        <begin position="1356"/>
        <end position="1430"/>
    </location>
</feature>
<dbReference type="Gene3D" id="3.40.47.10">
    <property type="match status" value="1"/>
</dbReference>
<dbReference type="InterPro" id="IPR001242">
    <property type="entry name" value="Condensation_dom"/>
</dbReference>
<dbReference type="EMBL" id="BAAANF010000015">
    <property type="protein sequence ID" value="GAA1691497.1"/>
    <property type="molecule type" value="Genomic_DNA"/>
</dbReference>
<dbReference type="SMART" id="SM00822">
    <property type="entry name" value="PKS_KR"/>
    <property type="match status" value="1"/>
</dbReference>
<accession>A0ABP4TPS1</accession>
<dbReference type="RefSeq" id="WP_344154145.1">
    <property type="nucleotide sequence ID" value="NZ_BAAANF010000015.1"/>
</dbReference>
<keyword evidence="8" id="KW-1185">Reference proteome</keyword>
<keyword evidence="4" id="KW-0808">Transferase</keyword>
<keyword evidence="3" id="KW-0597">Phosphoprotein</keyword>
<sequence>MSTTTTREDTGLEIAIVGMAARLPGARDLEEYWDLLASGREGITRLSDAELRAAGLDDGRLRDPALIRALGILTDAGHFDAEFFGYSARDAEILDPQHRLFLQETWSALENAGYTPEKFDGTTGLFAGCGLSTYTLKMVAGGLLERERIGFQKIIGNEKDHLATAVAYKLGLTGPVVTVQTSCSTSLVAVHMACRSLLSGECDMALAGGATVGLESSSAFSYQEGNILSQDGHCRPFDAEGAGTVVSNGVGVVVLRRLEDAIADGDNIRGVICASAINNDGSLKVGYLAPSVSGQYRVIRKALRLAGVHPDTLDYVEAHGTATLKGDPIEVRALTKAYREQTARQQYCALGSVKSNIGHPDTAAGVAGLIKTVLAIEHAMIPATVHFQTPNPDLELESSPFHINSELIAWPDRGRPRRAAVSSFGLGGTNAHLILEQAPERPRPRAEKGDELLLVSAKTRPALRAAAAGLMHHLQHAAGDSLADIAFTLRAGRADFKHRAFFAGSRAQILEQLRDFGPGLPSDHDGALPHEPVWKAGGTLAQLRTLTTSYAEASNTFRELAEDHAPLFTSAGLSLAAGATPAGVASAHLNHDPVMRLALGFLVGRHLLQLGIDLQAIIPSAADDELVAACVAGALTIEDGLRMTRFLQDADPRAPKVAELDKLIRTLSPASPQITYFSVAAGVWRPVGGTIGPDDWRTVLHRMTASTAGSAHVEVPAGLCLLDTGPGVADEQHDRQTSGSTLALMQHDSADQHRRALDVAGELWRRGHTLRRSVDADRGSRRVALPTYPFQGRHYWLDAAAATSEPQPDVAPSDPDRPAAVDRLYVPAWRRCVAAVPETTSWGGHQIVFAAPGDQLAQAFITRALAAGEMITQVQDRRCAATDSDAFVLDGAEPDEYVRLLRQVAATGSGDTRCLIFDSYLRSLPAAFDGSGPGPWFCVPMFLAQALGTQLLAAGPTSAAWPQVRLVLVTKGMWTLDGEEATDAEPSLARGLATVIAQEYPNFSFRSVDLPIAGVEAYSAGPLGELLFKELTHDEGEPQVALRGRHRWEPSYVCLRSAPEETGRLRRGGVYLITGGLGGIGLEIAEYLAREFQAKLVLVGRSAPADDTTWSEALSDDTAPTALRATLRRLLLIRELGGEIRVFGADVTDRAAMEEVRRSTLNAFGPIDGIVHAAGCMPESIVQRMTRDSAWQAMRAKVEGTRILDEVFAADPPEFFCLFSSLRAITGGAGNGDYAAANAYLDAFAEQAWVAGKTYVTSINWDGWSGVGMTNRIKSRAAARPVAEPLQLSVEEGLAAFTAAVSLSAPRLAVSATQVQDLAAAPAVEAAVLTTELWAPHGEQDRADRRPEGLESQYLAPRNEQEEQMVALWERLFGFGPIGVLDSFAALGGDSVSSLQVEAEAAEAGIRVEPFWVLECDTIAALCEQLAEEKPAAGIADQAAVVGSVPLTPIQHWHFDREPARPGYFNQAFLLKPRRRLDAAHLTRVFEALLRHHDALRSRFVRGRSGWAQSQLEEVPSAVFRVEDLGDCAPEARAARIAESCATHQAGLDLGTGELVRAVFFDCGDFADDRLLICAHHLVVDLISWRILMEDLQTGYAQAERGEPLELPAKSMAFKHWAESLQTYAGGVQPTAGIDHWTRTLATDHRQLPYDRPGPNTVESVAVASREVPLDSVALGRSGLSAQSLLLAALGSAIEDWSGRGSVLIDLEGHGRACTGIDADLSRTVGWFTALYPFAIPAGGDAGGEEIVTAVQAELDAVPNRGLDYGVLTYLRDGVLDRRAQAEVLVLYRGQVRQADEGLQLFEISDESPGWTQDPQAERSHVLEILATGLESTLRVSVAYSRQLHDRATIEGLLEHFVRAHQRYAGSATRSTSRKKETS</sequence>
<dbReference type="PROSITE" id="PS50075">
    <property type="entry name" value="CARRIER"/>
    <property type="match status" value="1"/>
</dbReference>
<dbReference type="SMART" id="SM00825">
    <property type="entry name" value="PKS_KS"/>
    <property type="match status" value="1"/>
</dbReference>
<proteinExistence type="predicted"/>
<protein>
    <recommendedName>
        <fullName evidence="9">SDR family NAD(P)-dependent oxidoreductase</fullName>
    </recommendedName>
</protein>
<dbReference type="PANTHER" id="PTHR43775">
    <property type="entry name" value="FATTY ACID SYNTHASE"/>
    <property type="match status" value="1"/>
</dbReference>
<gene>
    <name evidence="7" type="ORF">GCM10009745_41050</name>
</gene>
<keyword evidence="2" id="KW-0596">Phosphopantetheine</keyword>
<dbReference type="InterPro" id="IPR013968">
    <property type="entry name" value="PKS_KR"/>
</dbReference>
<dbReference type="Pfam" id="PF00550">
    <property type="entry name" value="PP-binding"/>
    <property type="match status" value="1"/>
</dbReference>
<dbReference type="CDD" id="cd19534">
    <property type="entry name" value="E_NRPS"/>
    <property type="match status" value="1"/>
</dbReference>
<dbReference type="Proteomes" id="UP001500280">
    <property type="component" value="Unassembled WGS sequence"/>
</dbReference>
<dbReference type="Pfam" id="PF08659">
    <property type="entry name" value="KR"/>
    <property type="match status" value="1"/>
</dbReference>
<dbReference type="InterPro" id="IPR036291">
    <property type="entry name" value="NAD(P)-bd_dom_sf"/>
</dbReference>
<evidence type="ECO:0000259" key="5">
    <source>
        <dbReference type="PROSITE" id="PS50075"/>
    </source>
</evidence>
<dbReference type="Gene3D" id="1.10.1240.100">
    <property type="match status" value="1"/>
</dbReference>
<evidence type="ECO:0000256" key="3">
    <source>
        <dbReference type="ARBA" id="ARBA00022553"/>
    </source>
</evidence>
<dbReference type="InterPro" id="IPR001227">
    <property type="entry name" value="Ac_transferase_dom_sf"/>
</dbReference>
<dbReference type="Gene3D" id="3.30.559.30">
    <property type="entry name" value="Nonribosomal peptide synthetase, condensation domain"/>
    <property type="match status" value="1"/>
</dbReference>
<dbReference type="Gene3D" id="3.30.70.3290">
    <property type="match status" value="1"/>
</dbReference>
<evidence type="ECO:0000259" key="6">
    <source>
        <dbReference type="PROSITE" id="PS52004"/>
    </source>
</evidence>
<comment type="cofactor">
    <cofactor evidence="1">
        <name>pantetheine 4'-phosphate</name>
        <dbReference type="ChEBI" id="CHEBI:47942"/>
    </cofactor>
</comment>
<dbReference type="Gene3D" id="3.40.50.720">
    <property type="entry name" value="NAD(P)-binding Rossmann-like Domain"/>
    <property type="match status" value="1"/>
</dbReference>
<dbReference type="SUPFAM" id="SSF51735">
    <property type="entry name" value="NAD(P)-binding Rossmann-fold domains"/>
    <property type="match status" value="2"/>
</dbReference>
<name>A0ABP4TPS1_9ACTN</name>
<dbReference type="CDD" id="cd00833">
    <property type="entry name" value="PKS"/>
    <property type="match status" value="1"/>
</dbReference>
<dbReference type="Gene3D" id="3.30.559.10">
    <property type="entry name" value="Chloramphenicol acetyltransferase-like domain"/>
    <property type="match status" value="1"/>
</dbReference>
<dbReference type="SUPFAM" id="SSF53901">
    <property type="entry name" value="Thiolase-like"/>
    <property type="match status" value="1"/>
</dbReference>
<dbReference type="Pfam" id="PF16197">
    <property type="entry name" value="KAsynt_C_assoc"/>
    <property type="match status" value="1"/>
</dbReference>
<evidence type="ECO:0000256" key="2">
    <source>
        <dbReference type="ARBA" id="ARBA00022450"/>
    </source>
</evidence>
<comment type="caution">
    <text evidence="7">The sequence shown here is derived from an EMBL/GenBank/DDBJ whole genome shotgun (WGS) entry which is preliminary data.</text>
</comment>
<organism evidence="7 8">
    <name type="scientific">Kribbella yunnanensis</name>
    <dbReference type="NCBI Taxonomy" id="190194"/>
    <lineage>
        <taxon>Bacteria</taxon>
        <taxon>Bacillati</taxon>
        <taxon>Actinomycetota</taxon>
        <taxon>Actinomycetes</taxon>
        <taxon>Propionibacteriales</taxon>
        <taxon>Kribbellaceae</taxon>
        <taxon>Kribbella</taxon>
    </lineage>
</organism>
<evidence type="ECO:0000313" key="8">
    <source>
        <dbReference type="Proteomes" id="UP001500280"/>
    </source>
</evidence>
<dbReference type="Pfam" id="PF00109">
    <property type="entry name" value="ketoacyl-synt"/>
    <property type="match status" value="1"/>
</dbReference>
<dbReference type="SUPFAM" id="SSF52777">
    <property type="entry name" value="CoA-dependent acyltransferases"/>
    <property type="match status" value="2"/>
</dbReference>
<dbReference type="Gene3D" id="3.40.366.10">
    <property type="entry name" value="Malonyl-Coenzyme A Acyl Carrier Protein, domain 2"/>
    <property type="match status" value="1"/>
</dbReference>